<protein>
    <submittedName>
        <fullName evidence="8">NADH-quinone oxidoreductase subunit L</fullName>
    </submittedName>
</protein>
<dbReference type="GO" id="GO:0003954">
    <property type="term" value="F:NADH dehydrogenase activity"/>
    <property type="evidence" value="ECO:0007669"/>
    <property type="project" value="TreeGrafter"/>
</dbReference>
<dbReference type="GO" id="GO:0015990">
    <property type="term" value="P:electron transport coupled proton transport"/>
    <property type="evidence" value="ECO:0007669"/>
    <property type="project" value="TreeGrafter"/>
</dbReference>
<accession>A0A371QYL0</accession>
<feature type="transmembrane region" description="Helical" evidence="5">
    <location>
        <begin position="474"/>
        <end position="493"/>
    </location>
</feature>
<reference evidence="10 11" key="1">
    <citation type="submission" date="2017-07" db="EMBL/GenBank/DDBJ databases">
        <title>Draft genome sequence of aerobic hyperthermophilic archaea, Pyrobaculum aerophilum YKB31 and YKB32.</title>
        <authorList>
            <person name="Mochizuki T."/>
            <person name="Berliner A.J."/>
            <person name="Yoshida-Takashima Y."/>
            <person name="Takaki Y."/>
            <person name="Nunoura T."/>
            <person name="Takai K."/>
        </authorList>
    </citation>
    <scope>NUCLEOTIDE SEQUENCE [LARGE SCALE GENOMIC DNA]</scope>
    <source>
        <strain evidence="8 11">YKB31</strain>
        <strain evidence="9 10">YKB32</strain>
    </source>
</reference>
<dbReference type="Proteomes" id="UP000256877">
    <property type="component" value="Unassembled WGS sequence"/>
</dbReference>
<dbReference type="Pfam" id="PF00361">
    <property type="entry name" value="Proton_antipo_M"/>
    <property type="match status" value="1"/>
</dbReference>
<keyword evidence="3 5" id="KW-1133">Transmembrane helix</keyword>
<organism evidence="8 11">
    <name type="scientific">Pyrobaculum aerophilum</name>
    <dbReference type="NCBI Taxonomy" id="13773"/>
    <lineage>
        <taxon>Archaea</taxon>
        <taxon>Thermoproteota</taxon>
        <taxon>Thermoprotei</taxon>
        <taxon>Thermoproteales</taxon>
        <taxon>Thermoproteaceae</taxon>
        <taxon>Pyrobaculum</taxon>
    </lineage>
</organism>
<comment type="subcellular location">
    <subcellularLocation>
        <location evidence="1">Membrane</location>
        <topology evidence="1">Multi-pass membrane protein</topology>
    </subcellularLocation>
</comment>
<feature type="transmembrane region" description="Helical" evidence="5">
    <location>
        <begin position="186"/>
        <end position="207"/>
    </location>
</feature>
<dbReference type="PANTHER" id="PTHR42829">
    <property type="entry name" value="NADH-UBIQUINONE OXIDOREDUCTASE CHAIN 5"/>
    <property type="match status" value="1"/>
</dbReference>
<evidence type="ECO:0000256" key="3">
    <source>
        <dbReference type="ARBA" id="ARBA00022989"/>
    </source>
</evidence>
<feature type="domain" description="NADH:quinone oxidoreductase/Mrp antiporter transmembrane" evidence="6">
    <location>
        <begin position="171"/>
        <end position="427"/>
    </location>
</feature>
<dbReference type="Gene3D" id="1.20.5.2700">
    <property type="match status" value="1"/>
</dbReference>
<dbReference type="InterPro" id="IPR001750">
    <property type="entry name" value="ND/Mrp_TM"/>
</dbReference>
<feature type="transmembrane region" description="Helical" evidence="5">
    <location>
        <begin position="391"/>
        <end position="413"/>
    </location>
</feature>
<feature type="transmembrane region" description="Helical" evidence="5">
    <location>
        <begin position="596"/>
        <end position="616"/>
    </location>
</feature>
<comment type="caution">
    <text evidence="8">The sequence shown here is derived from an EMBL/GenBank/DDBJ whole genome shotgun (WGS) entry which is preliminary data.</text>
</comment>
<dbReference type="InterPro" id="IPR003945">
    <property type="entry name" value="NU5C-like"/>
</dbReference>
<dbReference type="GO" id="GO:0008137">
    <property type="term" value="F:NADH dehydrogenase (ubiquinone) activity"/>
    <property type="evidence" value="ECO:0007669"/>
    <property type="project" value="InterPro"/>
</dbReference>
<feature type="transmembrane region" description="Helical" evidence="5">
    <location>
        <begin position="251"/>
        <end position="277"/>
    </location>
</feature>
<dbReference type="EMBL" id="NMUF01000002">
    <property type="protein sequence ID" value="RFB00232.1"/>
    <property type="molecule type" value="Genomic_DNA"/>
</dbReference>
<feature type="transmembrane region" description="Helical" evidence="5">
    <location>
        <begin position="311"/>
        <end position="334"/>
    </location>
</feature>
<evidence type="ECO:0000256" key="4">
    <source>
        <dbReference type="ARBA" id="ARBA00023136"/>
    </source>
</evidence>
<sequence>MEVVFLAIFIPLLASVISLFSASEKFKAWAVTTGTFLSALLATYIYFAVSPGVYGVAWIQSIGAEIKVRLNEYSLPMGVLVAWLVAAISLYSVKYMEGDYRPGWYWFFFGFFATSMMMVIYADNLWFLLAGWEGVGLASWALIGHWYRDEYDKWVGREERVLGVPYWWTPSKAGLRAILTVRFGDAFFLIAIAIFFITAGTVSLKGLENAESLKALGVIPLLFFALGPFTKSAQFPFHEWLLTAMTGPTSVSALIHAATMVKAGVYVLIVTAPIFSLVSGAQLYFWIVMAIGVVTALTATLIALSAMEFKLVLAGSTAANLGIIAAATGAAGLLGLHEEEALSVLLFYAFLHIVGHAVSKASLFMGFGTVIHEAGTRFIGDVGRLWRHMKITAVAMALSMLSLVGIPPFIGYITKDLALENVFEAAHAYHFDLLLPVLYLLLFITPIYGLRLLGLTFIHGKEPEEVHEAHPLMWLPYTALAVATIALGGYFAAVVKFPVTEALLALLAGFLTGFVLYIWLPGFKSEFLRPLWEVLYRRFYLPILYDGVFPSLFTWLAKFIYVVFDKGLFDGLYHNVLPGVFESVSNWARRLITGNLSLYVLYGIVGILVTLLLLVLI</sequence>
<feature type="transmembrane region" description="Helical" evidence="5">
    <location>
        <begin position="38"/>
        <end position="61"/>
    </location>
</feature>
<feature type="transmembrane region" description="Helical" evidence="5">
    <location>
        <begin position="104"/>
        <end position="122"/>
    </location>
</feature>
<feature type="transmembrane region" description="Helical" evidence="5">
    <location>
        <begin position="539"/>
        <end position="564"/>
    </location>
</feature>
<evidence type="ECO:0000256" key="1">
    <source>
        <dbReference type="ARBA" id="ARBA00004141"/>
    </source>
</evidence>
<evidence type="ECO:0000259" key="6">
    <source>
        <dbReference type="Pfam" id="PF00361"/>
    </source>
</evidence>
<keyword evidence="4 5" id="KW-0472">Membrane</keyword>
<keyword evidence="2 5" id="KW-0812">Transmembrane</keyword>
<evidence type="ECO:0000256" key="5">
    <source>
        <dbReference type="SAM" id="Phobius"/>
    </source>
</evidence>
<dbReference type="AlphaFoldDB" id="A0A371QYL0"/>
<dbReference type="GO" id="GO:0042773">
    <property type="term" value="P:ATP synthesis coupled electron transport"/>
    <property type="evidence" value="ECO:0007669"/>
    <property type="project" value="InterPro"/>
</dbReference>
<dbReference type="Proteomes" id="UP000257123">
    <property type="component" value="Unassembled WGS sequence"/>
</dbReference>
<dbReference type="InterPro" id="IPR001516">
    <property type="entry name" value="Proton_antipo_N"/>
</dbReference>
<dbReference type="OrthoDB" id="371891at2157"/>
<feature type="transmembrane region" description="Helical" evidence="5">
    <location>
        <begin position="283"/>
        <end position="304"/>
    </location>
</feature>
<dbReference type="GO" id="GO:0016020">
    <property type="term" value="C:membrane"/>
    <property type="evidence" value="ECO:0007669"/>
    <property type="project" value="UniProtKB-SubCell"/>
</dbReference>
<evidence type="ECO:0000313" key="8">
    <source>
        <dbReference type="EMBL" id="RFA95840.1"/>
    </source>
</evidence>
<evidence type="ECO:0000313" key="10">
    <source>
        <dbReference type="Proteomes" id="UP000256877"/>
    </source>
</evidence>
<feature type="transmembrane region" description="Helical" evidence="5">
    <location>
        <begin position="73"/>
        <end position="92"/>
    </location>
</feature>
<dbReference type="PRINTS" id="PR01434">
    <property type="entry name" value="NADHDHGNASE5"/>
</dbReference>
<feature type="transmembrane region" description="Helical" evidence="5">
    <location>
        <begin position="433"/>
        <end position="453"/>
    </location>
</feature>
<dbReference type="EMBL" id="NMUE01000018">
    <property type="protein sequence ID" value="RFA95840.1"/>
    <property type="molecule type" value="Genomic_DNA"/>
</dbReference>
<gene>
    <name evidence="8" type="ORF">CGL51_06755</name>
    <name evidence="9" type="ORF">CGL52_01200</name>
</gene>
<feature type="transmembrane region" description="Helical" evidence="5">
    <location>
        <begin position="346"/>
        <end position="371"/>
    </location>
</feature>
<dbReference type="Pfam" id="PF00662">
    <property type="entry name" value="Proton_antipo_N"/>
    <property type="match status" value="1"/>
</dbReference>
<feature type="transmembrane region" description="Helical" evidence="5">
    <location>
        <begin position="213"/>
        <end position="230"/>
    </location>
</feature>
<feature type="domain" description="NADH-Ubiquinone oxidoreductase (complex I) chain 5 N-terminal" evidence="7">
    <location>
        <begin position="59"/>
        <end position="101"/>
    </location>
</feature>
<proteinExistence type="predicted"/>
<evidence type="ECO:0000313" key="11">
    <source>
        <dbReference type="Proteomes" id="UP000257123"/>
    </source>
</evidence>
<name>A0A371QYL0_9CREN</name>
<feature type="transmembrane region" description="Helical" evidence="5">
    <location>
        <begin position="499"/>
        <end position="519"/>
    </location>
</feature>
<evidence type="ECO:0000313" key="9">
    <source>
        <dbReference type="EMBL" id="RFB00232.1"/>
    </source>
</evidence>
<dbReference type="PANTHER" id="PTHR42829:SF2">
    <property type="entry name" value="NADH-UBIQUINONE OXIDOREDUCTASE CHAIN 5"/>
    <property type="match status" value="1"/>
</dbReference>
<evidence type="ECO:0000259" key="7">
    <source>
        <dbReference type="Pfam" id="PF00662"/>
    </source>
</evidence>
<evidence type="ECO:0000256" key="2">
    <source>
        <dbReference type="ARBA" id="ARBA00022692"/>
    </source>
</evidence>
<dbReference type="RefSeq" id="WP_116421168.1">
    <property type="nucleotide sequence ID" value="NZ_NMUE01000018.1"/>
</dbReference>